<name>C7RQT8_ACCRE</name>
<evidence type="ECO:0000313" key="1">
    <source>
        <dbReference type="EMBL" id="ACV34436.1"/>
    </source>
</evidence>
<sequence length="112" mass="12282">MAQDGVCPRCGCDFSLARQAMEQAVRRLEEALRAVAVGDRELARSCLGDSLAMHRQPLARAIKDFLDADACCMENGYMGQAPLLPADVQMAGEPAEVRQDECWNPDALVLRM</sequence>
<dbReference type="HOGENOM" id="CLU_2140355_0_0_4"/>
<dbReference type="KEGG" id="app:CAP2UW1_1102"/>
<reference evidence="1" key="2">
    <citation type="submission" date="2009-09" db="EMBL/GenBank/DDBJ databases">
        <title>Complete sequence of chromosome of Candidatus Accumulibacter phosphatis clade IIA str. UW-1.</title>
        <authorList>
            <consortium name="US DOE Joint Genome Institute"/>
            <person name="Martin H.G."/>
            <person name="Ivanova N."/>
            <person name="Kunin V."/>
            <person name="Warnecke F."/>
            <person name="Barry K."/>
            <person name="He S."/>
            <person name="Salamov A."/>
            <person name="Szeto E."/>
            <person name="Dalin E."/>
            <person name="Pangilinan J.L."/>
            <person name="Lapidus A."/>
            <person name="Lowry S."/>
            <person name="Kyrpides N.C."/>
            <person name="McMahon K.D."/>
            <person name="Hugenholtz P."/>
        </authorList>
    </citation>
    <scope>NUCLEOTIDE SEQUENCE [LARGE SCALE GENOMIC DNA]</scope>
    <source>
        <strain evidence="1">UW-1</strain>
    </source>
</reference>
<dbReference type="STRING" id="522306.CAP2UW1_1102"/>
<dbReference type="EMBL" id="CP001715">
    <property type="protein sequence ID" value="ACV34436.1"/>
    <property type="molecule type" value="Genomic_DNA"/>
</dbReference>
<protein>
    <submittedName>
        <fullName evidence="1">Uncharacterized protein</fullName>
    </submittedName>
</protein>
<accession>C7RQT8</accession>
<organism evidence="1">
    <name type="scientific">Accumulibacter regalis</name>
    <dbReference type="NCBI Taxonomy" id="522306"/>
    <lineage>
        <taxon>Bacteria</taxon>
        <taxon>Pseudomonadati</taxon>
        <taxon>Pseudomonadota</taxon>
        <taxon>Betaproteobacteria</taxon>
        <taxon>Candidatus Accumulibacter</taxon>
    </lineage>
</organism>
<dbReference type="AlphaFoldDB" id="C7RQT8"/>
<proteinExistence type="predicted"/>
<reference evidence="1" key="1">
    <citation type="submission" date="2009-08" db="EMBL/GenBank/DDBJ databases">
        <authorList>
            <consortium name="US DOE Joint Genome Institute"/>
            <person name="Lucas S."/>
            <person name="Copeland A."/>
            <person name="Lapidus A."/>
            <person name="Glavina del Rio T."/>
            <person name="Dalin E."/>
            <person name="Tice H."/>
            <person name="Bruce D."/>
            <person name="Barry K."/>
            <person name="Pitluck S."/>
            <person name="Lowry S."/>
            <person name="Larimer F."/>
            <person name="Land M."/>
            <person name="Hauser L."/>
            <person name="Kyrpides N."/>
            <person name="Ivanova N."/>
            <person name="McMahon K.D."/>
            <person name="Hugenholtz P."/>
        </authorList>
    </citation>
    <scope>NUCLEOTIDE SEQUENCE</scope>
    <source>
        <strain evidence="1">UW-1</strain>
    </source>
</reference>
<gene>
    <name evidence="1" type="ordered locus">CAP2UW1_1102</name>
</gene>